<protein>
    <submittedName>
        <fullName evidence="6">Sugar ABC transporter substrate-binding protein</fullName>
    </submittedName>
</protein>
<evidence type="ECO:0000256" key="3">
    <source>
        <dbReference type="ARBA" id="ARBA00022729"/>
    </source>
</evidence>
<comment type="similarity">
    <text evidence="2">Belongs to the bacterial solute-binding protein 2 family.</text>
</comment>
<dbReference type="CDD" id="cd01536">
    <property type="entry name" value="PBP1_ABC_sugar_binding-like"/>
    <property type="match status" value="1"/>
</dbReference>
<evidence type="ECO:0000259" key="5">
    <source>
        <dbReference type="Pfam" id="PF13407"/>
    </source>
</evidence>
<proteinExistence type="inferred from homology"/>
<dbReference type="PANTHER" id="PTHR46847">
    <property type="entry name" value="D-ALLOSE-BINDING PERIPLASMIC PROTEIN-RELATED"/>
    <property type="match status" value="1"/>
</dbReference>
<dbReference type="InterPro" id="IPR025997">
    <property type="entry name" value="SBP_2_dom"/>
</dbReference>
<evidence type="ECO:0000313" key="6">
    <source>
        <dbReference type="EMBL" id="MEX5286333.1"/>
    </source>
</evidence>
<reference evidence="6 7" key="1">
    <citation type="submission" date="2023-04" db="EMBL/GenBank/DDBJ databases">
        <title>Genome Sequence of Selenomonas sputigena ATCC 33150.</title>
        <authorList>
            <person name="Miller D.P."/>
            <person name="Anvari S."/>
            <person name="Polson S.W."/>
            <person name="Macdonald M."/>
            <person name="Mcdowell J.V."/>
        </authorList>
    </citation>
    <scope>NUCLEOTIDE SEQUENCE [LARGE SCALE GENOMIC DNA]</scope>
    <source>
        <strain evidence="6 7">ATCC 33150</strain>
    </source>
</reference>
<keyword evidence="3 4" id="KW-0732">Signal</keyword>
<dbReference type="InterPro" id="IPR028082">
    <property type="entry name" value="Peripla_BP_I"/>
</dbReference>
<dbReference type="RefSeq" id="WP_368848050.1">
    <property type="nucleotide sequence ID" value="NZ_CP194411.1"/>
</dbReference>
<evidence type="ECO:0000256" key="4">
    <source>
        <dbReference type="SAM" id="SignalP"/>
    </source>
</evidence>
<name>A0ABV3XA58_9FIRM</name>
<feature type="domain" description="Periplasmic binding protein" evidence="5">
    <location>
        <begin position="45"/>
        <end position="301"/>
    </location>
</feature>
<sequence length="332" mass="35634">MKMREKWSFLLLAVVFAVSTLLSGCGSSDKDGSAGSDGKGAIKLGFVCMNLGNPWFVSVKKGFEDACKEEGVEALTIDSQYKVDKQVNDMESLVSAGYSGIMISPIDQNATKSIVDKAKAEKIVVSCVAQSQDNVNMRYIVDEYSYGEAIGKQAAEWINKTLGSKDKVKVAIISQDNVDSVIPRGNGVEETIKKMCPNVEIVSRQAGDTPELGMKIIESVLQQHPDLNVVVATNDSGGLGGYQAMVGANISGDDRAVFSGDATSECLAAMKKPNSIYRGTVDLFPYKAGYESAKMLIKYIREGIPATQETIVFDPVPVPAEDLLSGKYVPKG</sequence>
<dbReference type="PROSITE" id="PS51257">
    <property type="entry name" value="PROKAR_LIPOPROTEIN"/>
    <property type="match status" value="1"/>
</dbReference>
<feature type="signal peptide" evidence="4">
    <location>
        <begin position="1"/>
        <end position="23"/>
    </location>
</feature>
<organism evidence="6 7">
    <name type="scientific">Selenomonas sputigena</name>
    <dbReference type="NCBI Taxonomy" id="69823"/>
    <lineage>
        <taxon>Bacteria</taxon>
        <taxon>Bacillati</taxon>
        <taxon>Bacillota</taxon>
        <taxon>Negativicutes</taxon>
        <taxon>Selenomonadales</taxon>
        <taxon>Selenomonadaceae</taxon>
        <taxon>Selenomonas</taxon>
    </lineage>
</organism>
<comment type="caution">
    <text evidence="6">The sequence shown here is derived from an EMBL/GenBank/DDBJ whole genome shotgun (WGS) entry which is preliminary data.</text>
</comment>
<dbReference type="Pfam" id="PF13407">
    <property type="entry name" value="Peripla_BP_4"/>
    <property type="match status" value="1"/>
</dbReference>
<gene>
    <name evidence="6" type="ORF">QCO44_12005</name>
</gene>
<feature type="chain" id="PRO_5045925379" evidence="4">
    <location>
        <begin position="24"/>
        <end position="332"/>
    </location>
</feature>
<dbReference type="Gene3D" id="3.40.50.2300">
    <property type="match status" value="2"/>
</dbReference>
<keyword evidence="7" id="KW-1185">Reference proteome</keyword>
<accession>A0ABV3XA58</accession>
<dbReference type="EMBL" id="JARVLH010000011">
    <property type="protein sequence ID" value="MEX5286333.1"/>
    <property type="molecule type" value="Genomic_DNA"/>
</dbReference>
<dbReference type="PANTHER" id="PTHR46847:SF1">
    <property type="entry name" value="D-ALLOSE-BINDING PERIPLASMIC PROTEIN-RELATED"/>
    <property type="match status" value="1"/>
</dbReference>
<dbReference type="SUPFAM" id="SSF53822">
    <property type="entry name" value="Periplasmic binding protein-like I"/>
    <property type="match status" value="1"/>
</dbReference>
<evidence type="ECO:0000313" key="7">
    <source>
        <dbReference type="Proteomes" id="UP001559623"/>
    </source>
</evidence>
<evidence type="ECO:0000256" key="2">
    <source>
        <dbReference type="ARBA" id="ARBA00007639"/>
    </source>
</evidence>
<evidence type="ECO:0000256" key="1">
    <source>
        <dbReference type="ARBA" id="ARBA00004196"/>
    </source>
</evidence>
<dbReference type="Proteomes" id="UP001559623">
    <property type="component" value="Unassembled WGS sequence"/>
</dbReference>
<comment type="subcellular location">
    <subcellularLocation>
        <location evidence="1">Cell envelope</location>
    </subcellularLocation>
</comment>